<organism evidence="1 2">
    <name type="scientific">Nonomuraea muscovyensis</name>
    <dbReference type="NCBI Taxonomy" id="1124761"/>
    <lineage>
        <taxon>Bacteria</taxon>
        <taxon>Bacillati</taxon>
        <taxon>Actinomycetota</taxon>
        <taxon>Actinomycetes</taxon>
        <taxon>Streptosporangiales</taxon>
        <taxon>Streptosporangiaceae</taxon>
        <taxon>Nonomuraea</taxon>
    </lineage>
</organism>
<evidence type="ECO:0000313" key="2">
    <source>
        <dbReference type="Proteomes" id="UP000583800"/>
    </source>
</evidence>
<dbReference type="Pfam" id="PF03013">
    <property type="entry name" value="Pyr_excise"/>
    <property type="match status" value="1"/>
</dbReference>
<dbReference type="NCBIfam" id="NF038085">
    <property type="entry name" value="MSMEG_6728_fam"/>
    <property type="match status" value="1"/>
</dbReference>
<dbReference type="RefSeq" id="WP_246502031.1">
    <property type="nucleotide sequence ID" value="NZ_JACHJB010000001.1"/>
</dbReference>
<keyword evidence="2" id="KW-1185">Reference proteome</keyword>
<accession>A0A7X0C3R1</accession>
<evidence type="ECO:0008006" key="3">
    <source>
        <dbReference type="Google" id="ProtNLM"/>
    </source>
</evidence>
<gene>
    <name evidence="1" type="ORF">FHU36_002678</name>
</gene>
<proteinExistence type="predicted"/>
<name>A0A7X0C3R1_9ACTN</name>
<dbReference type="Proteomes" id="UP000583800">
    <property type="component" value="Unassembled WGS sequence"/>
</dbReference>
<sequence length="178" mass="20311">MATRRRDGERMQTFLPFPDFTRCAEVLDPLRLGKQRVEALQILRALTVPGYGWRHHPAVRMWAGYEEALARYGLDVCHHWCSIGRTDTCAETIARDLAARCDRHTIRTQPALETAGELPPWLGDDALHRSHRSALLRKAPDFYGPRFTPLFGPEPDDLPYVWPPSDRPPACLPGRRFG</sequence>
<evidence type="ECO:0000313" key="1">
    <source>
        <dbReference type="EMBL" id="MBB6346169.1"/>
    </source>
</evidence>
<reference evidence="1 2" key="1">
    <citation type="submission" date="2020-08" db="EMBL/GenBank/DDBJ databases">
        <title>Sequencing the genomes of 1000 actinobacteria strains.</title>
        <authorList>
            <person name="Klenk H.-P."/>
        </authorList>
    </citation>
    <scope>NUCLEOTIDE SEQUENCE [LARGE SCALE GENOMIC DNA]</scope>
    <source>
        <strain evidence="1 2">DSM 45913</strain>
    </source>
</reference>
<dbReference type="InterPro" id="IPR004260">
    <property type="entry name" value="Pyr-dimer_DNA_glycosylase"/>
</dbReference>
<comment type="caution">
    <text evidence="1">The sequence shown here is derived from an EMBL/GenBank/DDBJ whole genome shotgun (WGS) entry which is preliminary data.</text>
</comment>
<protein>
    <recommendedName>
        <fullName evidence="3">Cytoplasmic protein</fullName>
    </recommendedName>
</protein>
<dbReference type="AlphaFoldDB" id="A0A7X0C3R1"/>
<dbReference type="EMBL" id="JACHJB010000001">
    <property type="protein sequence ID" value="MBB6346169.1"/>
    <property type="molecule type" value="Genomic_DNA"/>
</dbReference>